<comment type="caution">
    <text evidence="1">The sequence shown here is derived from an EMBL/GenBank/DDBJ whole genome shotgun (WGS) entry which is preliminary data.</text>
</comment>
<reference evidence="1 2" key="1">
    <citation type="journal article" date="2021" name="Elife">
        <title>Chloroplast acquisition without the gene transfer in kleptoplastic sea slugs, Plakobranchus ocellatus.</title>
        <authorList>
            <person name="Maeda T."/>
            <person name="Takahashi S."/>
            <person name="Yoshida T."/>
            <person name="Shimamura S."/>
            <person name="Takaki Y."/>
            <person name="Nagai Y."/>
            <person name="Toyoda A."/>
            <person name="Suzuki Y."/>
            <person name="Arimoto A."/>
            <person name="Ishii H."/>
            <person name="Satoh N."/>
            <person name="Nishiyama T."/>
            <person name="Hasebe M."/>
            <person name="Maruyama T."/>
            <person name="Minagawa J."/>
            <person name="Obokata J."/>
            <person name="Shigenobu S."/>
        </authorList>
    </citation>
    <scope>NUCLEOTIDE SEQUENCE [LARGE SCALE GENOMIC DNA]</scope>
</reference>
<evidence type="ECO:0000313" key="2">
    <source>
        <dbReference type="Proteomes" id="UP000762676"/>
    </source>
</evidence>
<keyword evidence="2" id="KW-1185">Reference proteome</keyword>
<proteinExistence type="predicted"/>
<evidence type="ECO:0000313" key="1">
    <source>
        <dbReference type="EMBL" id="GFR95855.1"/>
    </source>
</evidence>
<protein>
    <submittedName>
        <fullName evidence="1">Uncharacterized protein</fullName>
    </submittedName>
</protein>
<dbReference type="Proteomes" id="UP000762676">
    <property type="component" value="Unassembled WGS sequence"/>
</dbReference>
<organism evidence="1 2">
    <name type="scientific">Elysia marginata</name>
    <dbReference type="NCBI Taxonomy" id="1093978"/>
    <lineage>
        <taxon>Eukaryota</taxon>
        <taxon>Metazoa</taxon>
        <taxon>Spiralia</taxon>
        <taxon>Lophotrochozoa</taxon>
        <taxon>Mollusca</taxon>
        <taxon>Gastropoda</taxon>
        <taxon>Heterobranchia</taxon>
        <taxon>Euthyneura</taxon>
        <taxon>Panpulmonata</taxon>
        <taxon>Sacoglossa</taxon>
        <taxon>Placobranchoidea</taxon>
        <taxon>Plakobranchidae</taxon>
        <taxon>Elysia</taxon>
    </lineage>
</organism>
<dbReference type="EMBL" id="BMAT01001939">
    <property type="protein sequence ID" value="GFR95855.1"/>
    <property type="molecule type" value="Genomic_DNA"/>
</dbReference>
<gene>
    <name evidence="1" type="ORF">ElyMa_000954100</name>
</gene>
<accession>A0AAV4HGW1</accession>
<name>A0AAV4HGW1_9GAST</name>
<dbReference type="AlphaFoldDB" id="A0AAV4HGW1"/>
<sequence>MGRNTPALGKTGLWLGVAPTPFPDPTVRHQYRTVRKTTLKATREEARGNRSSPTSAPTLVWFFPIQNARLRTSSQPTYCSKDGLESPVRDTRHKKRVFRPVNLCIVRLWVVNK</sequence>